<evidence type="ECO:0000313" key="5">
    <source>
        <dbReference type="Proteomes" id="UP000236742"/>
    </source>
</evidence>
<dbReference type="Gene3D" id="1.10.10.10">
    <property type="entry name" value="Winged helix-like DNA-binding domain superfamily/Winged helix DNA-binding domain"/>
    <property type="match status" value="1"/>
</dbReference>
<dbReference type="InterPro" id="IPR036388">
    <property type="entry name" value="WH-like_DNA-bd_sf"/>
</dbReference>
<dbReference type="GO" id="GO:0009294">
    <property type="term" value="P:DNA-mediated transformation"/>
    <property type="evidence" value="ECO:0007669"/>
    <property type="project" value="InterPro"/>
</dbReference>
<evidence type="ECO:0000259" key="2">
    <source>
        <dbReference type="Pfam" id="PF02481"/>
    </source>
</evidence>
<dbReference type="InterPro" id="IPR003488">
    <property type="entry name" value="DprA"/>
</dbReference>
<dbReference type="OrthoDB" id="9785707at2"/>
<dbReference type="Pfam" id="PF21102">
    <property type="entry name" value="DprA_N"/>
    <property type="match status" value="1"/>
</dbReference>
<dbReference type="AlphaFoldDB" id="A0A1H5YP87"/>
<dbReference type="EMBL" id="FNVD01000021">
    <property type="protein sequence ID" value="SEG25971.1"/>
    <property type="molecule type" value="Genomic_DNA"/>
</dbReference>
<keyword evidence="5" id="KW-1185">Reference proteome</keyword>
<sequence>MTGEQHSSIHPPLPPTTEEDRFAWLRLLRSRRVGVTTFHRLMAEHGTAQNALAALPEVARAAGVEGYEPCPPGVVEAEIKAARAAGARLLCLGAPDYPEQLAELPDAPPLLWAVGDVTVLRRPMIALVGARNASSLGTRMARSMARDLGAAGYVVVSGLARGIDTAAHVAALETGTVAVMAGGVDIIYPADNTHLGHDIARHGLRLSEQPMGMAPLARHFPSRNRIVSGLAQAVVVIEAAARSGSLITARDALDQGREVLAVPGHPFDARAAGCNMLIRDGATLVRNAEDVIAALPEHAEARMAEPEQPDLLRDVPPAPAPRRDLREVAALHRQILDRLGPSPVAEDQLIRDMQAEAREVAPVLVDLELEGKITRQPGGLLSRSV</sequence>
<name>A0A1H5YP87_9RHOB</name>
<feature type="domain" description="Smf/DprA SLOG" evidence="2">
    <location>
        <begin position="89"/>
        <end position="295"/>
    </location>
</feature>
<dbReference type="Proteomes" id="UP000236742">
    <property type="component" value="Unassembled WGS sequence"/>
</dbReference>
<accession>A0A1H5YP87</accession>
<dbReference type="NCBIfam" id="TIGR00732">
    <property type="entry name" value="dprA"/>
    <property type="match status" value="1"/>
</dbReference>
<protein>
    <submittedName>
        <fullName evidence="4">DNA processing protein</fullName>
    </submittedName>
</protein>
<evidence type="ECO:0000256" key="1">
    <source>
        <dbReference type="ARBA" id="ARBA00006525"/>
    </source>
</evidence>
<dbReference type="RefSeq" id="WP_104009123.1">
    <property type="nucleotide sequence ID" value="NZ_FNVD01000021.1"/>
</dbReference>
<dbReference type="Gene3D" id="3.40.50.450">
    <property type="match status" value="1"/>
</dbReference>
<organism evidence="4 5">
    <name type="scientific">Jhaorihella thermophila</name>
    <dbReference type="NCBI Taxonomy" id="488547"/>
    <lineage>
        <taxon>Bacteria</taxon>
        <taxon>Pseudomonadati</taxon>
        <taxon>Pseudomonadota</taxon>
        <taxon>Alphaproteobacteria</taxon>
        <taxon>Rhodobacterales</taxon>
        <taxon>Paracoccaceae</taxon>
        <taxon>Jhaorihella</taxon>
    </lineage>
</organism>
<dbReference type="SUPFAM" id="SSF102405">
    <property type="entry name" value="MCP/YpsA-like"/>
    <property type="match status" value="1"/>
</dbReference>
<feature type="domain" description="DprA winged helix" evidence="3">
    <location>
        <begin position="320"/>
        <end position="379"/>
    </location>
</feature>
<comment type="similarity">
    <text evidence="1">Belongs to the DprA/Smf family.</text>
</comment>
<reference evidence="4 5" key="1">
    <citation type="submission" date="2016-10" db="EMBL/GenBank/DDBJ databases">
        <authorList>
            <person name="de Groot N.N."/>
        </authorList>
    </citation>
    <scope>NUCLEOTIDE SEQUENCE [LARGE SCALE GENOMIC DNA]</scope>
    <source>
        <strain evidence="4 5">DSM 23413</strain>
    </source>
</reference>
<dbReference type="Pfam" id="PF17782">
    <property type="entry name" value="WHD_DprA"/>
    <property type="match status" value="1"/>
</dbReference>
<dbReference type="PANTHER" id="PTHR43022">
    <property type="entry name" value="PROTEIN SMF"/>
    <property type="match status" value="1"/>
</dbReference>
<evidence type="ECO:0000313" key="4">
    <source>
        <dbReference type="EMBL" id="SEG25971.1"/>
    </source>
</evidence>
<dbReference type="InterPro" id="IPR041614">
    <property type="entry name" value="DprA_WH"/>
</dbReference>
<dbReference type="InterPro" id="IPR057666">
    <property type="entry name" value="DrpA_SLOG"/>
</dbReference>
<dbReference type="Pfam" id="PF02481">
    <property type="entry name" value="DNA_processg_A"/>
    <property type="match status" value="1"/>
</dbReference>
<gene>
    <name evidence="4" type="ORF">SAMN05421751_12115</name>
</gene>
<dbReference type="PANTHER" id="PTHR43022:SF1">
    <property type="entry name" value="PROTEIN SMF"/>
    <property type="match status" value="1"/>
</dbReference>
<evidence type="ECO:0000259" key="3">
    <source>
        <dbReference type="Pfam" id="PF17782"/>
    </source>
</evidence>
<proteinExistence type="inferred from homology"/>